<dbReference type="AlphaFoldDB" id="A0A2T2N0E2"/>
<keyword evidence="1" id="KW-1133">Transmembrane helix</keyword>
<feature type="transmembrane region" description="Helical" evidence="1">
    <location>
        <begin position="6"/>
        <end position="23"/>
    </location>
</feature>
<dbReference type="EMBL" id="KZ678192">
    <property type="protein sequence ID" value="PSN58819.1"/>
    <property type="molecule type" value="Genomic_DNA"/>
</dbReference>
<protein>
    <submittedName>
        <fullName evidence="2">Uncharacterized protein</fullName>
    </submittedName>
</protein>
<dbReference type="STRING" id="1448308.A0A2T2N0E2"/>
<dbReference type="OrthoDB" id="5086500at2759"/>
<keyword evidence="1" id="KW-0472">Membrane</keyword>
<proteinExistence type="predicted"/>
<evidence type="ECO:0000313" key="2">
    <source>
        <dbReference type="EMBL" id="PSN58819.1"/>
    </source>
</evidence>
<keyword evidence="1" id="KW-0812">Transmembrane</keyword>
<name>A0A2T2N0E2_CORCC</name>
<dbReference type="Proteomes" id="UP000240883">
    <property type="component" value="Unassembled WGS sequence"/>
</dbReference>
<evidence type="ECO:0000256" key="1">
    <source>
        <dbReference type="SAM" id="Phobius"/>
    </source>
</evidence>
<organism evidence="2 3">
    <name type="scientific">Corynespora cassiicola Philippines</name>
    <dbReference type="NCBI Taxonomy" id="1448308"/>
    <lineage>
        <taxon>Eukaryota</taxon>
        <taxon>Fungi</taxon>
        <taxon>Dikarya</taxon>
        <taxon>Ascomycota</taxon>
        <taxon>Pezizomycotina</taxon>
        <taxon>Dothideomycetes</taxon>
        <taxon>Pleosporomycetidae</taxon>
        <taxon>Pleosporales</taxon>
        <taxon>Corynesporascaceae</taxon>
        <taxon>Corynespora</taxon>
    </lineage>
</organism>
<accession>A0A2T2N0E2</accession>
<evidence type="ECO:0000313" key="3">
    <source>
        <dbReference type="Proteomes" id="UP000240883"/>
    </source>
</evidence>
<sequence>MDLTRIALFCVSLASAAVLYNLLTRRIPSRLRPGDAPSSQFGIVRADKLDSPGRAHGIDIIFVHGLGSNPDTTWGPKDKNWVNHFLPEDIPVEAQSDIRIFFYNYDSYWKRDAVQTRLWRLGKGLLDRIGSEIRATEGVSALGASF</sequence>
<reference evidence="2 3" key="1">
    <citation type="journal article" date="2018" name="Front. Microbiol.">
        <title>Genome-Wide Analysis of Corynespora cassiicola Leaf Fall Disease Putative Effectors.</title>
        <authorList>
            <person name="Lopez D."/>
            <person name="Ribeiro S."/>
            <person name="Label P."/>
            <person name="Fumanal B."/>
            <person name="Venisse J.S."/>
            <person name="Kohler A."/>
            <person name="de Oliveira R.R."/>
            <person name="Labutti K."/>
            <person name="Lipzen A."/>
            <person name="Lail K."/>
            <person name="Bauer D."/>
            <person name="Ohm R.A."/>
            <person name="Barry K.W."/>
            <person name="Spatafora J."/>
            <person name="Grigoriev I.V."/>
            <person name="Martin F.M."/>
            <person name="Pujade-Renaud V."/>
        </authorList>
    </citation>
    <scope>NUCLEOTIDE SEQUENCE [LARGE SCALE GENOMIC DNA]</scope>
    <source>
        <strain evidence="2 3">Philippines</strain>
    </source>
</reference>
<keyword evidence="3" id="KW-1185">Reference proteome</keyword>
<gene>
    <name evidence="2" type="ORF">BS50DRAFT_509733</name>
</gene>